<name>A0A7D3QWG2_9VIRU</name>
<evidence type="ECO:0000313" key="2">
    <source>
        <dbReference type="Proteomes" id="UP001162001"/>
    </source>
</evidence>
<proteinExistence type="predicted"/>
<protein>
    <submittedName>
        <fullName evidence="1">Uncharacterized protein</fullName>
    </submittedName>
</protein>
<keyword evidence="2" id="KW-1185">Reference proteome</keyword>
<accession>A0A7D3QWG2</accession>
<evidence type="ECO:0000313" key="1">
    <source>
        <dbReference type="EMBL" id="QKF94539.1"/>
    </source>
</evidence>
<sequence>MFSFLKLTQIVTPKTIVTNQDIKDKHVDEIKTMKHDDNNDFKLTNDAVFDAYKENNIEKIKYLTNTFNLKLTNTNYPVDESVEQGNETMAKFLINNFKAQPSLYAKQMATINGHNNIVFWLDRNATLRDTTTDIASVHRHYNRNTKQFEWDECIPVEYRTV</sequence>
<dbReference type="Proteomes" id="UP001162001">
    <property type="component" value="Segment"/>
</dbReference>
<organism evidence="1 2">
    <name type="scientific">Fadolivirus FV1/VV64</name>
    <dbReference type="NCBI Taxonomy" id="3070911"/>
    <lineage>
        <taxon>Viruses</taxon>
        <taxon>Varidnaviria</taxon>
        <taxon>Bamfordvirae</taxon>
        <taxon>Nucleocytoviricota</taxon>
        <taxon>Megaviricetes</taxon>
        <taxon>Imitervirales</taxon>
        <taxon>Mimiviridae</taxon>
        <taxon>Klosneuvirinae</taxon>
        <taxon>Fadolivirus</taxon>
        <taxon>Fadolivirus algeromassiliense</taxon>
    </lineage>
</organism>
<gene>
    <name evidence="1" type="ORF">Fadolivirus_1_1081</name>
</gene>
<dbReference type="EMBL" id="MT418680">
    <property type="protein sequence ID" value="QKF94539.1"/>
    <property type="molecule type" value="Genomic_DNA"/>
</dbReference>
<reference evidence="1 2" key="1">
    <citation type="submission" date="2020-04" db="EMBL/GenBank/DDBJ databases">
        <title>Advantages and limits of metagenomic assembly and binning of a giant virus.</title>
        <authorList>
            <person name="Schulz F."/>
            <person name="Andreani J."/>
            <person name="Francis R."/>
            <person name="Boudjemaa H."/>
            <person name="Bou Khalil J.Y."/>
            <person name="Lee J."/>
            <person name="La Scola B."/>
            <person name="Woyke T."/>
        </authorList>
    </citation>
    <scope>NUCLEOTIDE SEQUENCE [LARGE SCALE GENOMIC DNA]</scope>
    <source>
        <strain evidence="1 2">FV1/VV64</strain>
    </source>
</reference>